<dbReference type="InterPro" id="IPR014731">
    <property type="entry name" value="ETF_asu_C"/>
</dbReference>
<dbReference type="Pfam" id="PF01012">
    <property type="entry name" value="ETF"/>
    <property type="match status" value="1"/>
</dbReference>
<proteinExistence type="inferred from homology"/>
<evidence type="ECO:0000313" key="5">
    <source>
        <dbReference type="Proteomes" id="UP000837803"/>
    </source>
</evidence>
<dbReference type="Pfam" id="PF00766">
    <property type="entry name" value="ETF_alpha"/>
    <property type="match status" value="1"/>
</dbReference>
<accession>A0ABN8F3J5</accession>
<dbReference type="SUPFAM" id="SSF52467">
    <property type="entry name" value="DHS-like NAD/FAD-binding domain"/>
    <property type="match status" value="1"/>
</dbReference>
<dbReference type="EMBL" id="CAKLPZ010000001">
    <property type="protein sequence ID" value="CAH0999346.1"/>
    <property type="molecule type" value="Genomic_DNA"/>
</dbReference>
<sequence length="320" mass="33581">MVLVYAEATNGQFKKMAHEVVVYGKKTADVLGTECHALVLGDASGAEDLGRFGASKVHQLKSPNLEKFDAAVYTVAVAEAAKKLGATVIVLSHNSTGKSICGRLAARLEAGSVPGANAIPMMKDGFFTVRKPVFSGKAFADVQLLTDVKIISVAGNSIPVEELGQGGTTVEALDITLPEPRTKVVKHQVATGRVPLPEAELVVSGGRGLKGPENWGVVEDLAEALGATTACSRPVADSDWRPHHEHVGQTGVAIRPNLYIAAGISGAIQHLAGVNNSKTIVVINKDADAPFFKAADYGVVGDLFEVLPRLTEAVKKYKGQ</sequence>
<dbReference type="InterPro" id="IPR014730">
    <property type="entry name" value="ETF_a/b_N"/>
</dbReference>
<keyword evidence="5" id="KW-1185">Reference proteome</keyword>
<dbReference type="PANTHER" id="PTHR43153">
    <property type="entry name" value="ELECTRON TRANSFER FLAVOPROTEIN ALPHA"/>
    <property type="match status" value="1"/>
</dbReference>
<dbReference type="RefSeq" id="WP_238749534.1">
    <property type="nucleotide sequence ID" value="NZ_CAKLPZ010000001.1"/>
</dbReference>
<dbReference type="InterPro" id="IPR014729">
    <property type="entry name" value="Rossmann-like_a/b/a_fold"/>
</dbReference>
<dbReference type="SUPFAM" id="SSF52402">
    <property type="entry name" value="Adenine nucleotide alpha hydrolases-like"/>
    <property type="match status" value="1"/>
</dbReference>
<dbReference type="Gene3D" id="3.40.50.620">
    <property type="entry name" value="HUPs"/>
    <property type="match status" value="1"/>
</dbReference>
<protein>
    <submittedName>
        <fullName evidence="4">Electron transfer flavoprotein subunit alpha</fullName>
    </submittedName>
</protein>
<evidence type="ECO:0000256" key="1">
    <source>
        <dbReference type="ARBA" id="ARBA00005817"/>
    </source>
</evidence>
<evidence type="ECO:0000259" key="3">
    <source>
        <dbReference type="SMART" id="SM00893"/>
    </source>
</evidence>
<keyword evidence="2" id="KW-0249">Electron transport</keyword>
<feature type="domain" description="Electron transfer flavoprotein alpha/beta-subunit N-terminal" evidence="3">
    <location>
        <begin position="2"/>
        <end position="189"/>
    </location>
</feature>
<dbReference type="InterPro" id="IPR001308">
    <property type="entry name" value="ETF_a/FixB"/>
</dbReference>
<dbReference type="PANTHER" id="PTHR43153:SF1">
    <property type="entry name" value="ELECTRON TRANSFER FLAVOPROTEIN SUBUNIT ALPHA, MITOCHONDRIAL"/>
    <property type="match status" value="1"/>
</dbReference>
<dbReference type="PIRSF" id="PIRSF000089">
    <property type="entry name" value="Electra_flavoP_a"/>
    <property type="match status" value="1"/>
</dbReference>
<evidence type="ECO:0000313" key="4">
    <source>
        <dbReference type="EMBL" id="CAH0999346.1"/>
    </source>
</evidence>
<organism evidence="4 5">
    <name type="scientific">Neolewinella maritima</name>
    <dbReference type="NCBI Taxonomy" id="1383882"/>
    <lineage>
        <taxon>Bacteria</taxon>
        <taxon>Pseudomonadati</taxon>
        <taxon>Bacteroidota</taxon>
        <taxon>Saprospiria</taxon>
        <taxon>Saprospirales</taxon>
        <taxon>Lewinellaceae</taxon>
        <taxon>Neolewinella</taxon>
    </lineage>
</organism>
<dbReference type="SMART" id="SM00893">
    <property type="entry name" value="ETF"/>
    <property type="match status" value="1"/>
</dbReference>
<dbReference type="InterPro" id="IPR029035">
    <property type="entry name" value="DHS-like_NAD/FAD-binding_dom"/>
</dbReference>
<evidence type="ECO:0000256" key="2">
    <source>
        <dbReference type="ARBA" id="ARBA00022982"/>
    </source>
</evidence>
<gene>
    <name evidence="4" type="primary">etfA</name>
    <name evidence="4" type="ORF">LEM8419_00644</name>
</gene>
<comment type="similarity">
    <text evidence="1">Belongs to the ETF alpha-subunit/FixB family.</text>
</comment>
<dbReference type="Gene3D" id="3.40.50.1220">
    <property type="entry name" value="TPP-binding domain"/>
    <property type="match status" value="1"/>
</dbReference>
<comment type="caution">
    <text evidence="4">The sequence shown here is derived from an EMBL/GenBank/DDBJ whole genome shotgun (WGS) entry which is preliminary data.</text>
</comment>
<dbReference type="Proteomes" id="UP000837803">
    <property type="component" value="Unassembled WGS sequence"/>
</dbReference>
<name>A0ABN8F3J5_9BACT</name>
<reference evidence="4" key="1">
    <citation type="submission" date="2021-12" db="EMBL/GenBank/DDBJ databases">
        <authorList>
            <person name="Rodrigo-Torres L."/>
            <person name="Arahal R. D."/>
            <person name="Lucena T."/>
        </authorList>
    </citation>
    <scope>NUCLEOTIDE SEQUENCE</scope>
    <source>
        <strain evidence="4">CECT 8419</strain>
    </source>
</reference>
<keyword evidence="2" id="KW-0813">Transport</keyword>